<dbReference type="STRING" id="331113.SNE_A09320"/>
<dbReference type="AlphaFoldDB" id="F8L7R6"/>
<dbReference type="PRINTS" id="PR00413">
    <property type="entry name" value="HADHALOGNASE"/>
</dbReference>
<dbReference type="CDD" id="cd02603">
    <property type="entry name" value="HAD_sEH-N_like"/>
    <property type="match status" value="1"/>
</dbReference>
<dbReference type="InterPro" id="IPR036412">
    <property type="entry name" value="HAD-like_sf"/>
</dbReference>
<reference key="1">
    <citation type="journal article" date="2011" name="Mol. Biol. Evol.">
        <title>Unity in variety -- the pan-genome of the Chlamydiae.</title>
        <authorList>
            <person name="Collingro A."/>
            <person name="Tischler P."/>
            <person name="Weinmaier T."/>
            <person name="Penz T."/>
            <person name="Heinz E."/>
            <person name="Brunham R.C."/>
            <person name="Read T.D."/>
            <person name="Bavoil P.M."/>
            <person name="Sachse K."/>
            <person name="Kahane S."/>
            <person name="Friedman M.G."/>
            <person name="Rattei T."/>
            <person name="Myers G.S.A."/>
            <person name="Horn M."/>
        </authorList>
    </citation>
    <scope>NUCLEOTIDE SEQUENCE</scope>
    <source>
        <strain>Z</strain>
    </source>
</reference>
<keyword evidence="1" id="KW-0378">Hydrolase</keyword>
<dbReference type="EMBL" id="FR872582">
    <property type="protein sequence ID" value="CCB88809.1"/>
    <property type="molecule type" value="Genomic_DNA"/>
</dbReference>
<dbReference type="Gene3D" id="1.10.150.240">
    <property type="entry name" value="Putative phosphatase, domain 2"/>
    <property type="match status" value="1"/>
</dbReference>
<dbReference type="eggNOG" id="COG1011">
    <property type="taxonomic scope" value="Bacteria"/>
</dbReference>
<sequence length="202" mass="23357">MGKYSAVIFDMGNVLISFSFEKMLSQVATTAQLPIEKVKSLFVEEGIGIKYERGEVSSRDLYNMLSEHSPVQFEFTKFIEAGCDIFTPRPEMVQIVKQLKAKGIRLILLSNTNEAHYQYISKHYDFLPLFDHLILSYKVHRVKPEKEIYQEALFHANAPPHECFYIDDISEYVHAARKLGIKGHVYESHPLFLEALQKENIL</sequence>
<dbReference type="Gene3D" id="3.40.50.1000">
    <property type="entry name" value="HAD superfamily/HAD-like"/>
    <property type="match status" value="1"/>
</dbReference>
<proteinExistence type="predicted"/>
<name>F8L7R6_SIMNZ</name>
<dbReference type="SFLD" id="SFLDS00003">
    <property type="entry name" value="Haloacid_Dehalogenase"/>
    <property type="match status" value="1"/>
</dbReference>
<dbReference type="PANTHER" id="PTHR43611">
    <property type="entry name" value="ALPHA-D-GLUCOSE 1-PHOSPHATE PHOSPHATASE"/>
    <property type="match status" value="1"/>
</dbReference>
<dbReference type="SFLD" id="SFLDG01129">
    <property type="entry name" value="C1.5:_HAD__Beta-PGM__Phosphata"/>
    <property type="match status" value="1"/>
</dbReference>
<dbReference type="OrthoDB" id="9797415at2"/>
<dbReference type="PANTHER" id="PTHR43611:SF3">
    <property type="entry name" value="FLAVIN MONONUCLEOTIDE HYDROLASE 1, CHLOROPLATIC"/>
    <property type="match status" value="1"/>
</dbReference>
<gene>
    <name evidence="1" type="ordered locus">SNE_A09320</name>
</gene>
<dbReference type="InterPro" id="IPR006439">
    <property type="entry name" value="HAD-SF_hydro_IA"/>
</dbReference>
<dbReference type="SUPFAM" id="SSF56784">
    <property type="entry name" value="HAD-like"/>
    <property type="match status" value="1"/>
</dbReference>
<dbReference type="GO" id="GO:0016787">
    <property type="term" value="F:hydrolase activity"/>
    <property type="evidence" value="ECO:0007669"/>
    <property type="project" value="UniProtKB-KW"/>
</dbReference>
<dbReference type="NCBIfam" id="TIGR01549">
    <property type="entry name" value="HAD-SF-IA-v1"/>
    <property type="match status" value="1"/>
</dbReference>
<organism evidence="1 2">
    <name type="scientific">Simkania negevensis (strain ATCC VR-1471 / DSM 27360 / Z)</name>
    <dbReference type="NCBI Taxonomy" id="331113"/>
    <lineage>
        <taxon>Bacteria</taxon>
        <taxon>Pseudomonadati</taxon>
        <taxon>Chlamydiota</taxon>
        <taxon>Chlamydiia</taxon>
        <taxon>Parachlamydiales</taxon>
        <taxon>Simkaniaceae</taxon>
        <taxon>Simkania</taxon>
    </lineage>
</organism>
<reference evidence="1 2" key="2">
    <citation type="journal article" date="2011" name="Mol. Biol. Evol.">
        <title>Unity in variety--the pan-genome of the Chlamydiae.</title>
        <authorList>
            <person name="Collingro A."/>
            <person name="Tischler P."/>
            <person name="Weinmaier T."/>
            <person name="Penz T."/>
            <person name="Heinz E."/>
            <person name="Brunham R.C."/>
            <person name="Read T.D."/>
            <person name="Bavoil P.M."/>
            <person name="Sachse K."/>
            <person name="Kahane S."/>
            <person name="Friedman M.G."/>
            <person name="Rattei T."/>
            <person name="Myers G.S."/>
            <person name="Horn M."/>
        </authorList>
    </citation>
    <scope>NUCLEOTIDE SEQUENCE [LARGE SCALE GENOMIC DNA]</scope>
    <source>
        <strain evidence="2">ATCC VR-1471 / Z</strain>
    </source>
</reference>
<dbReference type="NCBIfam" id="TIGR01509">
    <property type="entry name" value="HAD-SF-IA-v3"/>
    <property type="match status" value="1"/>
</dbReference>
<dbReference type="InterPro" id="IPR023198">
    <property type="entry name" value="PGP-like_dom2"/>
</dbReference>
<dbReference type="Proteomes" id="UP000000496">
    <property type="component" value="Chromosome gsn.131"/>
</dbReference>
<protein>
    <submittedName>
        <fullName evidence="1">Haloacid dehalogenase domain protein hydrolase</fullName>
    </submittedName>
</protein>
<dbReference type="InterPro" id="IPR023214">
    <property type="entry name" value="HAD_sf"/>
</dbReference>
<dbReference type="HOGENOM" id="CLU_045011_9_5_0"/>
<accession>F8L7R6</accession>
<keyword evidence="2" id="KW-1185">Reference proteome</keyword>
<dbReference type="Pfam" id="PF00702">
    <property type="entry name" value="Hydrolase"/>
    <property type="match status" value="1"/>
</dbReference>
<dbReference type="KEGG" id="sng:SNE_A09320"/>
<evidence type="ECO:0000313" key="2">
    <source>
        <dbReference type="Proteomes" id="UP000000496"/>
    </source>
</evidence>
<dbReference type="RefSeq" id="WP_013943276.1">
    <property type="nucleotide sequence ID" value="NC_015713.1"/>
</dbReference>
<evidence type="ECO:0000313" key="1">
    <source>
        <dbReference type="EMBL" id="CCB88809.1"/>
    </source>
</evidence>